<name>A0A449B003_9BACT</name>
<dbReference type="PROSITE" id="PS51197">
    <property type="entry name" value="HTH_RRF2_2"/>
    <property type="match status" value="1"/>
</dbReference>
<keyword evidence="1" id="KW-0614">Plasmid</keyword>
<dbReference type="GO" id="GO:0003700">
    <property type="term" value="F:DNA-binding transcription factor activity"/>
    <property type="evidence" value="ECO:0007669"/>
    <property type="project" value="TreeGrafter"/>
</dbReference>
<gene>
    <name evidence="1" type="primary">ywnA</name>
    <name evidence="1" type="ORF">NCTC10186_00535</name>
</gene>
<dbReference type="PANTHER" id="PTHR33221:SF15">
    <property type="entry name" value="HTH-TYPE TRANSCRIPTIONAL REGULATOR YWGB-RELATED"/>
    <property type="match status" value="1"/>
</dbReference>
<dbReference type="RefSeq" id="WP_119572206.1">
    <property type="nucleotide sequence ID" value="NZ_LR215032.1"/>
</dbReference>
<dbReference type="Proteomes" id="UP000289862">
    <property type="component" value="Plasmid 2"/>
</dbReference>
<dbReference type="KEGG" id="mgal:NCTC10186_00535"/>
<proteinExistence type="predicted"/>
<accession>A0A449B003</accession>
<dbReference type="InterPro" id="IPR000944">
    <property type="entry name" value="Tscrpt_reg_Rrf2"/>
</dbReference>
<organism evidence="1 2">
    <name type="scientific">Mycoplasmopsis gallopavonis</name>
    <dbReference type="NCBI Taxonomy" id="76629"/>
    <lineage>
        <taxon>Bacteria</taxon>
        <taxon>Bacillati</taxon>
        <taxon>Mycoplasmatota</taxon>
        <taxon>Mycoplasmoidales</taxon>
        <taxon>Metamycoplasmataceae</taxon>
        <taxon>Mycoplasmopsis</taxon>
    </lineage>
</organism>
<dbReference type="SUPFAM" id="SSF46785">
    <property type="entry name" value="Winged helix' DNA-binding domain"/>
    <property type="match status" value="1"/>
</dbReference>
<protein>
    <submittedName>
        <fullName evidence="1">HTH-type transcriptional regulator ywnA</fullName>
    </submittedName>
</protein>
<geneLocation type="plasmid" evidence="1 2">
    <name>2</name>
</geneLocation>
<dbReference type="InterPro" id="IPR036390">
    <property type="entry name" value="WH_DNA-bd_sf"/>
</dbReference>
<dbReference type="EMBL" id="LR215032">
    <property type="protein sequence ID" value="VEU73046.1"/>
    <property type="molecule type" value="Genomic_DNA"/>
</dbReference>
<reference evidence="1 2" key="1">
    <citation type="submission" date="2019-01" db="EMBL/GenBank/DDBJ databases">
        <authorList>
            <consortium name="Pathogen Informatics"/>
        </authorList>
    </citation>
    <scope>NUCLEOTIDE SEQUENCE [LARGE SCALE GENOMIC DNA]</scope>
    <source>
        <strain evidence="1 2">NCTC10186</strain>
        <plasmid evidence="2">2</plasmid>
    </source>
</reference>
<dbReference type="Pfam" id="PF02082">
    <property type="entry name" value="Rrf2"/>
    <property type="match status" value="1"/>
</dbReference>
<dbReference type="Gene3D" id="1.10.10.10">
    <property type="entry name" value="Winged helix-like DNA-binding domain superfamily/Winged helix DNA-binding domain"/>
    <property type="match status" value="1"/>
</dbReference>
<evidence type="ECO:0000313" key="1">
    <source>
        <dbReference type="EMBL" id="VEU73046.1"/>
    </source>
</evidence>
<dbReference type="GO" id="GO:0005829">
    <property type="term" value="C:cytosol"/>
    <property type="evidence" value="ECO:0007669"/>
    <property type="project" value="TreeGrafter"/>
</dbReference>
<sequence>MKKITNTNNSLSDFMIAIHGLTLIAHKKKFLNSSELALNLCVNPVRVRKVMSLLLKKKILVSIKGKMGGYNLALNPSNITLAEILEALNFNLLETNWEIGDLNQTCVISSGMMSFFSLLFSKLNNKLKEELATINLSEIEQFLIINKNKGV</sequence>
<keyword evidence="2" id="KW-1185">Reference proteome</keyword>
<evidence type="ECO:0000313" key="2">
    <source>
        <dbReference type="Proteomes" id="UP000289862"/>
    </source>
</evidence>
<dbReference type="PANTHER" id="PTHR33221">
    <property type="entry name" value="WINGED HELIX-TURN-HELIX TRANSCRIPTIONAL REGULATOR, RRF2 FAMILY"/>
    <property type="match status" value="1"/>
</dbReference>
<dbReference type="InterPro" id="IPR036388">
    <property type="entry name" value="WH-like_DNA-bd_sf"/>
</dbReference>
<dbReference type="AlphaFoldDB" id="A0A449B003"/>